<dbReference type="InterPro" id="IPR011701">
    <property type="entry name" value="MFS"/>
</dbReference>
<evidence type="ECO:0000313" key="6">
    <source>
        <dbReference type="WBParaSite" id="DME_0000367301-mRNA-1"/>
    </source>
</evidence>
<evidence type="ECO:0000313" key="3">
    <source>
        <dbReference type="EMBL" id="VDN57705.1"/>
    </source>
</evidence>
<dbReference type="Proteomes" id="UP000274756">
    <property type="component" value="Unassembled WGS sequence"/>
</dbReference>
<dbReference type="AlphaFoldDB" id="A0A0N4U9C2"/>
<dbReference type="SUPFAM" id="SSF103473">
    <property type="entry name" value="MFS general substrate transporter"/>
    <property type="match status" value="1"/>
</dbReference>
<dbReference type="PANTHER" id="PTHR45757">
    <property type="entry name" value="PROTEIN CBG23364-RELATED"/>
    <property type="match status" value="1"/>
</dbReference>
<evidence type="ECO:0000256" key="2">
    <source>
        <dbReference type="SAM" id="SignalP"/>
    </source>
</evidence>
<dbReference type="Gene3D" id="1.20.1250.20">
    <property type="entry name" value="MFS general substrate transporter like domains"/>
    <property type="match status" value="2"/>
</dbReference>
<dbReference type="PANTHER" id="PTHR45757:SF23">
    <property type="entry name" value="MAJOR FACILITATOR SUPERFAMILY (MFS) PROFILE DOMAIN-CONTAINING PROTEIN"/>
    <property type="match status" value="1"/>
</dbReference>
<dbReference type="Proteomes" id="UP000038040">
    <property type="component" value="Unplaced"/>
</dbReference>
<evidence type="ECO:0000313" key="4">
    <source>
        <dbReference type="Proteomes" id="UP000038040"/>
    </source>
</evidence>
<feature type="signal peptide" evidence="2">
    <location>
        <begin position="1"/>
        <end position="18"/>
    </location>
</feature>
<keyword evidence="1" id="KW-0812">Transmembrane</keyword>
<dbReference type="GO" id="GO:0022857">
    <property type="term" value="F:transmembrane transporter activity"/>
    <property type="evidence" value="ECO:0007669"/>
    <property type="project" value="InterPro"/>
</dbReference>
<dbReference type="InterPro" id="IPR036259">
    <property type="entry name" value="MFS_trans_sf"/>
</dbReference>
<keyword evidence="2" id="KW-0732">Signal</keyword>
<dbReference type="WBParaSite" id="DME_0000367301-mRNA-1">
    <property type="protein sequence ID" value="DME_0000367301-mRNA-1"/>
    <property type="gene ID" value="DME_0000367301"/>
</dbReference>
<feature type="transmembrane region" description="Helical" evidence="1">
    <location>
        <begin position="396"/>
        <end position="414"/>
    </location>
</feature>
<dbReference type="EMBL" id="UYYG01001162">
    <property type="protein sequence ID" value="VDN57705.1"/>
    <property type="molecule type" value="Genomic_DNA"/>
</dbReference>
<sequence length="431" mass="47837">MVLLLLLCLTSIWSNIIAFNFTVICMRHKNSEPNRNLKDESVNALENYSSIKNASHSAYFTPTERTYLTSIVAAAALIANFPLLYLVNKFGVRVIFTILGFISAISTCLLPVAACQNLYFLLATPNFIVIGAFTSSWTYYKQNGLFVSVLVAYVQLSPALTMPVSGALCSTSLDWPTVHYMHGILCIILFIIFGFFYRNSPSKHPFVSEHERKKIAVGKTEASKAEIKRIPYKAIFRTWSVWAVWIAAIGNFTCVNMLFLYSPTYLYRALNMEVTKTGFAAALPPLMQFLLKLFAGITSDKIKFLNERSKLWLFNSIAFFGCAFFLLVLSFINASGKNIAVFCLGAAATCLGLTTGGFFKAAPLISKHYSHFVTGNISLVPSVVSGLAPNNTVSEWRQIFIATAVVLVVTNIFFCKSLKCENAFLFNLSFG</sequence>
<feature type="transmembrane region" description="Helical" evidence="1">
    <location>
        <begin position="145"/>
        <end position="168"/>
    </location>
</feature>
<keyword evidence="1" id="KW-1133">Transmembrane helix</keyword>
<dbReference type="STRING" id="318479.A0A0N4U9C2"/>
<dbReference type="GO" id="GO:0016020">
    <property type="term" value="C:membrane"/>
    <property type="evidence" value="ECO:0007669"/>
    <property type="project" value="TreeGrafter"/>
</dbReference>
<accession>A0A0N4U9C2</accession>
<feature type="transmembrane region" description="Helical" evidence="1">
    <location>
        <begin position="67"/>
        <end position="87"/>
    </location>
</feature>
<keyword evidence="5" id="KW-1185">Reference proteome</keyword>
<feature type="transmembrane region" description="Helical" evidence="1">
    <location>
        <begin position="94"/>
        <end position="113"/>
    </location>
</feature>
<feature type="chain" id="PRO_5041080917" evidence="2">
    <location>
        <begin position="19"/>
        <end position="431"/>
    </location>
</feature>
<feature type="transmembrane region" description="Helical" evidence="1">
    <location>
        <begin position="119"/>
        <end position="140"/>
    </location>
</feature>
<feature type="transmembrane region" description="Helical" evidence="1">
    <location>
        <begin position="180"/>
        <end position="197"/>
    </location>
</feature>
<feature type="transmembrane region" description="Helical" evidence="1">
    <location>
        <begin position="239"/>
        <end position="259"/>
    </location>
</feature>
<proteinExistence type="predicted"/>
<feature type="transmembrane region" description="Helical" evidence="1">
    <location>
        <begin position="339"/>
        <end position="359"/>
    </location>
</feature>
<dbReference type="OrthoDB" id="2985014at2759"/>
<reference evidence="3 5" key="2">
    <citation type="submission" date="2018-11" db="EMBL/GenBank/DDBJ databases">
        <authorList>
            <consortium name="Pathogen Informatics"/>
        </authorList>
    </citation>
    <scope>NUCLEOTIDE SEQUENCE [LARGE SCALE GENOMIC DNA]</scope>
</reference>
<reference evidence="6" key="1">
    <citation type="submission" date="2016-04" db="UniProtKB">
        <authorList>
            <consortium name="WormBaseParasite"/>
        </authorList>
    </citation>
    <scope>IDENTIFICATION</scope>
</reference>
<gene>
    <name evidence="3" type="ORF">DME_LOCUS7678</name>
</gene>
<organism evidence="4 6">
    <name type="scientific">Dracunculus medinensis</name>
    <name type="common">Guinea worm</name>
    <dbReference type="NCBI Taxonomy" id="318479"/>
    <lineage>
        <taxon>Eukaryota</taxon>
        <taxon>Metazoa</taxon>
        <taxon>Ecdysozoa</taxon>
        <taxon>Nematoda</taxon>
        <taxon>Chromadorea</taxon>
        <taxon>Rhabditida</taxon>
        <taxon>Spirurina</taxon>
        <taxon>Dracunculoidea</taxon>
        <taxon>Dracunculidae</taxon>
        <taxon>Dracunculus</taxon>
    </lineage>
</organism>
<protein>
    <submittedName>
        <fullName evidence="6">MFS domain-containing protein</fullName>
    </submittedName>
</protein>
<evidence type="ECO:0000313" key="5">
    <source>
        <dbReference type="Proteomes" id="UP000274756"/>
    </source>
</evidence>
<dbReference type="Pfam" id="PF07690">
    <property type="entry name" value="MFS_1"/>
    <property type="match status" value="1"/>
</dbReference>
<name>A0A0N4U9C2_DRAME</name>
<feature type="transmembrane region" description="Helical" evidence="1">
    <location>
        <begin position="311"/>
        <end position="333"/>
    </location>
</feature>
<evidence type="ECO:0000256" key="1">
    <source>
        <dbReference type="SAM" id="Phobius"/>
    </source>
</evidence>
<keyword evidence="1" id="KW-0472">Membrane</keyword>